<sequence>MPWIGGASHVLDFRGRKTGGTIDSTRPLLRRKGGGMIVKTATLSAVPDLHAPLLSCGSNPKDQSSGLYSPQGRAHPVRPALPVVARSEARFEATISDEVDRAAHVPCQSSSKKG</sequence>
<evidence type="ECO:0000256" key="1">
    <source>
        <dbReference type="SAM" id="MobiDB-lite"/>
    </source>
</evidence>
<reference evidence="2 3" key="1">
    <citation type="submission" date="2007-06" db="EMBL/GenBank/DDBJ databases">
        <title>The Genome Sequence of Coccidioides posadasii RMSCC_3488.</title>
        <authorList>
            <consortium name="Coccidioides Genome Resources Consortium"/>
            <consortium name="The Broad Institute Genome Sequencing Platform"/>
            <person name="Henn M.R."/>
            <person name="Sykes S."/>
            <person name="Young S."/>
            <person name="Jaffe D."/>
            <person name="Berlin A."/>
            <person name="Alvarez P."/>
            <person name="Butler J."/>
            <person name="Gnerre S."/>
            <person name="Grabherr M."/>
            <person name="Mauceli E."/>
            <person name="Brockman W."/>
            <person name="Kodira C."/>
            <person name="Alvarado L."/>
            <person name="Zeng Q."/>
            <person name="Crawford M."/>
            <person name="Antoine C."/>
            <person name="Devon K."/>
            <person name="Galgiani J."/>
            <person name="Orsborn K."/>
            <person name="Lewis M.L."/>
            <person name="Nusbaum C."/>
            <person name="Galagan J."/>
            <person name="Birren B."/>
        </authorList>
    </citation>
    <scope>NUCLEOTIDE SEQUENCE [LARGE SCALE GENOMIC DNA]</scope>
    <source>
        <strain evidence="2 3">RMSCC 3488</strain>
    </source>
</reference>
<evidence type="ECO:0000313" key="3">
    <source>
        <dbReference type="Proteomes" id="UP000054567"/>
    </source>
</evidence>
<proteinExistence type="predicted"/>
<name>A0A0J6FCR4_COCPO</name>
<dbReference type="EMBL" id="DS268110">
    <property type="protein sequence ID" value="KMM67065.1"/>
    <property type="molecule type" value="Genomic_DNA"/>
</dbReference>
<reference evidence="3" key="3">
    <citation type="journal article" date="2010" name="Genome Res.">
        <title>Population genomic sequencing of Coccidioides fungi reveals recent hybridization and transposon control.</title>
        <authorList>
            <person name="Neafsey D.E."/>
            <person name="Barker B.M."/>
            <person name="Sharpton T.J."/>
            <person name="Stajich J.E."/>
            <person name="Park D.J."/>
            <person name="Whiston E."/>
            <person name="Hung C.-Y."/>
            <person name="McMahan C."/>
            <person name="White J."/>
            <person name="Sykes S."/>
            <person name="Heiman D."/>
            <person name="Young S."/>
            <person name="Zeng Q."/>
            <person name="Abouelleil A."/>
            <person name="Aftuck L."/>
            <person name="Bessette D."/>
            <person name="Brown A."/>
            <person name="FitzGerald M."/>
            <person name="Lui A."/>
            <person name="Macdonald J.P."/>
            <person name="Priest M."/>
            <person name="Orbach M.J."/>
            <person name="Galgiani J.N."/>
            <person name="Kirkland T.N."/>
            <person name="Cole G.T."/>
            <person name="Birren B.W."/>
            <person name="Henn M.R."/>
            <person name="Taylor J.W."/>
            <person name="Rounsley S.D."/>
        </authorList>
    </citation>
    <scope>NUCLEOTIDE SEQUENCE [LARGE SCALE GENOMIC DNA]</scope>
    <source>
        <strain evidence="3">RMSCC 3488</strain>
    </source>
</reference>
<gene>
    <name evidence="2" type="ORF">CPAG_03401</name>
</gene>
<protein>
    <submittedName>
        <fullName evidence="2">Uncharacterized protein</fullName>
    </submittedName>
</protein>
<reference evidence="3" key="2">
    <citation type="journal article" date="2009" name="Genome Res.">
        <title>Comparative genomic analyses of the human fungal pathogens Coccidioides and their relatives.</title>
        <authorList>
            <person name="Sharpton T.J."/>
            <person name="Stajich J.E."/>
            <person name="Rounsley S.D."/>
            <person name="Gardner M.J."/>
            <person name="Wortman J.R."/>
            <person name="Jordar V.S."/>
            <person name="Maiti R."/>
            <person name="Kodira C.D."/>
            <person name="Neafsey D.E."/>
            <person name="Zeng Q."/>
            <person name="Hung C.-Y."/>
            <person name="McMahan C."/>
            <person name="Muszewska A."/>
            <person name="Grynberg M."/>
            <person name="Mandel M.A."/>
            <person name="Kellner E.M."/>
            <person name="Barker B.M."/>
            <person name="Galgiani J.N."/>
            <person name="Orbach M.J."/>
            <person name="Kirkland T.N."/>
            <person name="Cole G.T."/>
            <person name="Henn M.R."/>
            <person name="Birren B.W."/>
            <person name="Taylor J.W."/>
        </authorList>
    </citation>
    <scope>NUCLEOTIDE SEQUENCE [LARGE SCALE GENOMIC DNA]</scope>
    <source>
        <strain evidence="3">RMSCC 3488</strain>
    </source>
</reference>
<feature type="region of interest" description="Disordered" evidence="1">
    <location>
        <begin position="56"/>
        <end position="79"/>
    </location>
</feature>
<organism evidence="2 3">
    <name type="scientific">Coccidioides posadasii RMSCC 3488</name>
    <dbReference type="NCBI Taxonomy" id="454284"/>
    <lineage>
        <taxon>Eukaryota</taxon>
        <taxon>Fungi</taxon>
        <taxon>Dikarya</taxon>
        <taxon>Ascomycota</taxon>
        <taxon>Pezizomycotina</taxon>
        <taxon>Eurotiomycetes</taxon>
        <taxon>Eurotiomycetidae</taxon>
        <taxon>Onygenales</taxon>
        <taxon>Onygenaceae</taxon>
        <taxon>Coccidioides</taxon>
    </lineage>
</organism>
<dbReference type="Proteomes" id="UP000054567">
    <property type="component" value="Unassembled WGS sequence"/>
</dbReference>
<feature type="compositionally biased region" description="Polar residues" evidence="1">
    <location>
        <begin position="56"/>
        <end position="68"/>
    </location>
</feature>
<dbReference type="AlphaFoldDB" id="A0A0J6FCR4"/>
<evidence type="ECO:0000313" key="2">
    <source>
        <dbReference type="EMBL" id="KMM67065.1"/>
    </source>
</evidence>
<accession>A0A0J6FCR4</accession>
<dbReference type="VEuPathDB" id="FungiDB:CPAG_03401"/>